<accession>H2Y2J5</accession>
<reference evidence="1" key="3">
    <citation type="submission" date="2025-08" db="UniProtKB">
        <authorList>
            <consortium name="Ensembl"/>
        </authorList>
    </citation>
    <scope>IDENTIFICATION</scope>
</reference>
<dbReference type="InterPro" id="IPR015424">
    <property type="entry name" value="PyrdxlP-dep_Trfase"/>
</dbReference>
<keyword evidence="2" id="KW-1185">Reference proteome</keyword>
<dbReference type="OMA" id="CFFIDSS"/>
<dbReference type="Pfam" id="PF01041">
    <property type="entry name" value="DegT_DnrJ_EryC1"/>
    <property type="match status" value="1"/>
</dbReference>
<dbReference type="InParanoid" id="H2Y2J5"/>
<dbReference type="AlphaFoldDB" id="H2Y2J5"/>
<dbReference type="Gene3D" id="3.40.640.10">
    <property type="entry name" value="Type I PLP-dependent aspartate aminotransferase-like (Major domain)"/>
    <property type="match status" value="1"/>
</dbReference>
<reference evidence="1" key="2">
    <citation type="journal article" date="2008" name="Genome Biol.">
        <title>Improved genome assembly and evidence-based global gene model set for the chordate Ciona intestinalis: new insight into intron and operon populations.</title>
        <authorList>
            <person name="Satou Y."/>
            <person name="Mineta K."/>
            <person name="Ogasawara M."/>
            <person name="Sasakura Y."/>
            <person name="Shoguchi E."/>
            <person name="Ueno K."/>
            <person name="Yamada L."/>
            <person name="Matsumoto J."/>
            <person name="Wasserscheid J."/>
            <person name="Dewar K."/>
            <person name="Wiley G.B."/>
            <person name="Macmil S.L."/>
            <person name="Roe B.A."/>
            <person name="Zeller R.W."/>
            <person name="Hastings K.E."/>
            <person name="Lemaire P."/>
            <person name="Lindquist E."/>
            <person name="Endo T."/>
            <person name="Hotta K."/>
            <person name="Inaba K."/>
        </authorList>
    </citation>
    <scope>NUCLEOTIDE SEQUENCE [LARGE SCALE GENOMIC DNA]</scope>
    <source>
        <strain evidence="1">wild type</strain>
    </source>
</reference>
<dbReference type="EMBL" id="EAAA01000176">
    <property type="status" value="NOT_ANNOTATED_CDS"/>
    <property type="molecule type" value="Genomic_DNA"/>
</dbReference>
<protein>
    <recommendedName>
        <fullName evidence="3">Aminotransferase class I/classII domain-containing protein</fullName>
    </recommendedName>
</protein>
<organism evidence="1 2">
    <name type="scientific">Ciona intestinalis</name>
    <name type="common">Transparent sea squirt</name>
    <name type="synonym">Ascidia intestinalis</name>
    <dbReference type="NCBI Taxonomy" id="7719"/>
    <lineage>
        <taxon>Eukaryota</taxon>
        <taxon>Metazoa</taxon>
        <taxon>Chordata</taxon>
        <taxon>Tunicata</taxon>
        <taxon>Ascidiacea</taxon>
        <taxon>Phlebobranchia</taxon>
        <taxon>Cionidae</taxon>
        <taxon>Ciona</taxon>
    </lineage>
</organism>
<sequence length="200" mass="22537">MMDSASSMVPHVCFFIDSSFSSTLEGLELLMYSQETEQEHFLVQEDLERVWKSGEENFSILPCLSVRSGLDLFLSVKQYPPGSEIIVSSINIPTVIKILHHHNLKIRSCDIDIKTMSPSVQQFKSLITKKTVATLLAHVYGKRFDMQPFINMCKDQNIVVLEDCAETFYGLQFKGHPESDIAFFSFGTIKISTVFGGAIL</sequence>
<dbReference type="InterPro" id="IPR000653">
    <property type="entry name" value="DegT/StrS_aminotransferase"/>
</dbReference>
<dbReference type="STRING" id="7719.ENSCINP00000036130"/>
<proteinExistence type="predicted"/>
<reference evidence="2" key="1">
    <citation type="journal article" date="2002" name="Science">
        <title>The draft genome of Ciona intestinalis: insights into chordate and vertebrate origins.</title>
        <authorList>
            <person name="Dehal P."/>
            <person name="Satou Y."/>
            <person name="Campbell R.K."/>
            <person name="Chapman J."/>
            <person name="Degnan B."/>
            <person name="De Tomaso A."/>
            <person name="Davidson B."/>
            <person name="Di Gregorio A."/>
            <person name="Gelpke M."/>
            <person name="Goodstein D.M."/>
            <person name="Harafuji N."/>
            <person name="Hastings K.E."/>
            <person name="Ho I."/>
            <person name="Hotta K."/>
            <person name="Huang W."/>
            <person name="Kawashima T."/>
            <person name="Lemaire P."/>
            <person name="Martinez D."/>
            <person name="Meinertzhagen I.A."/>
            <person name="Necula S."/>
            <person name="Nonaka M."/>
            <person name="Putnam N."/>
            <person name="Rash S."/>
            <person name="Saiga H."/>
            <person name="Satake M."/>
            <person name="Terry A."/>
            <person name="Yamada L."/>
            <person name="Wang H.G."/>
            <person name="Awazu S."/>
            <person name="Azumi K."/>
            <person name="Boore J."/>
            <person name="Branno M."/>
            <person name="Chin-Bow S."/>
            <person name="DeSantis R."/>
            <person name="Doyle S."/>
            <person name="Francino P."/>
            <person name="Keys D.N."/>
            <person name="Haga S."/>
            <person name="Hayashi H."/>
            <person name="Hino K."/>
            <person name="Imai K.S."/>
            <person name="Inaba K."/>
            <person name="Kano S."/>
            <person name="Kobayashi K."/>
            <person name="Kobayashi M."/>
            <person name="Lee B.I."/>
            <person name="Makabe K.W."/>
            <person name="Manohar C."/>
            <person name="Matassi G."/>
            <person name="Medina M."/>
            <person name="Mochizuki Y."/>
            <person name="Mount S."/>
            <person name="Morishita T."/>
            <person name="Miura S."/>
            <person name="Nakayama A."/>
            <person name="Nishizaka S."/>
            <person name="Nomoto H."/>
            <person name="Ohta F."/>
            <person name="Oishi K."/>
            <person name="Rigoutsos I."/>
            <person name="Sano M."/>
            <person name="Sasaki A."/>
            <person name="Sasakura Y."/>
            <person name="Shoguchi E."/>
            <person name="Shin-i T."/>
            <person name="Spagnuolo A."/>
            <person name="Stainier D."/>
            <person name="Suzuki M.M."/>
            <person name="Tassy O."/>
            <person name="Takatori N."/>
            <person name="Tokuoka M."/>
            <person name="Yagi K."/>
            <person name="Yoshizaki F."/>
            <person name="Wada S."/>
            <person name="Zhang C."/>
            <person name="Hyatt P.D."/>
            <person name="Larimer F."/>
            <person name="Detter C."/>
            <person name="Doggett N."/>
            <person name="Glavina T."/>
            <person name="Hawkins T."/>
            <person name="Richardson P."/>
            <person name="Lucas S."/>
            <person name="Kohara Y."/>
            <person name="Levine M."/>
            <person name="Satoh N."/>
            <person name="Rokhsar D.S."/>
        </authorList>
    </citation>
    <scope>NUCLEOTIDE SEQUENCE [LARGE SCALE GENOMIC DNA]</scope>
</reference>
<evidence type="ECO:0008006" key="3">
    <source>
        <dbReference type="Google" id="ProtNLM"/>
    </source>
</evidence>
<dbReference type="PANTHER" id="PTHR30244:SF34">
    <property type="entry name" value="DTDP-4-AMINO-4,6-DIDEOXYGALACTOSE TRANSAMINASE"/>
    <property type="match status" value="1"/>
</dbReference>
<reference evidence="1" key="4">
    <citation type="submission" date="2025-09" db="UniProtKB">
        <authorList>
            <consortium name="Ensembl"/>
        </authorList>
    </citation>
    <scope>IDENTIFICATION</scope>
</reference>
<name>H2Y2J5_CIOIN</name>
<dbReference type="HOGENOM" id="CLU_1368962_0_0_1"/>
<dbReference type="Proteomes" id="UP000008144">
    <property type="component" value="Chromosome 1"/>
</dbReference>
<dbReference type="InterPro" id="IPR015421">
    <property type="entry name" value="PyrdxlP-dep_Trfase_major"/>
</dbReference>
<dbReference type="SUPFAM" id="SSF53383">
    <property type="entry name" value="PLP-dependent transferases"/>
    <property type="match status" value="1"/>
</dbReference>
<evidence type="ECO:0000313" key="1">
    <source>
        <dbReference type="Ensembl" id="ENSCINP00000036130.1"/>
    </source>
</evidence>
<evidence type="ECO:0000313" key="2">
    <source>
        <dbReference type="Proteomes" id="UP000008144"/>
    </source>
</evidence>
<dbReference type="Ensembl" id="ENSCINT00000033842.1">
    <property type="protein sequence ID" value="ENSCINP00000036130.1"/>
    <property type="gene ID" value="ENSCING00000023553.1"/>
</dbReference>
<dbReference type="PANTHER" id="PTHR30244">
    <property type="entry name" value="TRANSAMINASE"/>
    <property type="match status" value="1"/>
</dbReference>